<keyword evidence="5 7" id="KW-0472">Membrane</keyword>
<gene>
    <name evidence="9" type="ORF">JOF53_004232</name>
</gene>
<feature type="transmembrane region" description="Helical" evidence="7">
    <location>
        <begin position="54"/>
        <end position="77"/>
    </location>
</feature>
<evidence type="ECO:0000259" key="8">
    <source>
        <dbReference type="Pfam" id="PF00892"/>
    </source>
</evidence>
<protein>
    <submittedName>
        <fullName evidence="9">Blue pigment (Indigoidine) exporter</fullName>
    </submittedName>
</protein>
<comment type="caution">
    <text evidence="9">The sequence shown here is derived from an EMBL/GenBank/DDBJ whole genome shotgun (WGS) entry which is preliminary data.</text>
</comment>
<keyword evidence="3 7" id="KW-0812">Transmembrane</keyword>
<feature type="compositionally biased region" description="Polar residues" evidence="6">
    <location>
        <begin position="298"/>
        <end position="314"/>
    </location>
</feature>
<feature type="domain" description="EamA" evidence="8">
    <location>
        <begin position="138"/>
        <end position="271"/>
    </location>
</feature>
<name>A0ABS5AI37_9PSEU</name>
<feature type="region of interest" description="Disordered" evidence="6">
    <location>
        <begin position="295"/>
        <end position="314"/>
    </location>
</feature>
<accession>A0ABS5AI37</accession>
<evidence type="ECO:0000256" key="7">
    <source>
        <dbReference type="SAM" id="Phobius"/>
    </source>
</evidence>
<evidence type="ECO:0000256" key="5">
    <source>
        <dbReference type="ARBA" id="ARBA00023136"/>
    </source>
</evidence>
<evidence type="ECO:0000256" key="2">
    <source>
        <dbReference type="ARBA" id="ARBA00007362"/>
    </source>
</evidence>
<feature type="transmembrane region" description="Helical" evidence="7">
    <location>
        <begin position="167"/>
        <end position="189"/>
    </location>
</feature>
<comment type="subcellular location">
    <subcellularLocation>
        <location evidence="1">Membrane</location>
        <topology evidence="1">Multi-pass membrane protein</topology>
    </subcellularLocation>
</comment>
<dbReference type="InterPro" id="IPR050638">
    <property type="entry name" value="AA-Vitamin_Transporters"/>
</dbReference>
<dbReference type="PANTHER" id="PTHR32322:SF2">
    <property type="entry name" value="EAMA DOMAIN-CONTAINING PROTEIN"/>
    <property type="match status" value="1"/>
</dbReference>
<evidence type="ECO:0000256" key="4">
    <source>
        <dbReference type="ARBA" id="ARBA00022989"/>
    </source>
</evidence>
<evidence type="ECO:0000313" key="10">
    <source>
        <dbReference type="Proteomes" id="UP001519363"/>
    </source>
</evidence>
<keyword evidence="4 7" id="KW-1133">Transmembrane helix</keyword>
<feature type="domain" description="EamA" evidence="8">
    <location>
        <begin position="7"/>
        <end position="127"/>
    </location>
</feature>
<dbReference type="InterPro" id="IPR000620">
    <property type="entry name" value="EamA_dom"/>
</dbReference>
<evidence type="ECO:0000313" key="9">
    <source>
        <dbReference type="EMBL" id="MBP2475360.1"/>
    </source>
</evidence>
<organism evidence="9 10">
    <name type="scientific">Crossiella equi</name>
    <dbReference type="NCBI Taxonomy" id="130796"/>
    <lineage>
        <taxon>Bacteria</taxon>
        <taxon>Bacillati</taxon>
        <taxon>Actinomycetota</taxon>
        <taxon>Actinomycetes</taxon>
        <taxon>Pseudonocardiales</taxon>
        <taxon>Pseudonocardiaceae</taxon>
        <taxon>Crossiella</taxon>
    </lineage>
</organism>
<feature type="transmembrane region" description="Helical" evidence="7">
    <location>
        <begin position="201"/>
        <end position="219"/>
    </location>
</feature>
<proteinExistence type="inferred from homology"/>
<dbReference type="EMBL" id="JAGIOO010000001">
    <property type="protein sequence ID" value="MBP2475360.1"/>
    <property type="molecule type" value="Genomic_DNA"/>
</dbReference>
<dbReference type="Gene3D" id="1.10.3730.20">
    <property type="match status" value="2"/>
</dbReference>
<reference evidence="9 10" key="1">
    <citation type="submission" date="2021-03" db="EMBL/GenBank/DDBJ databases">
        <title>Sequencing the genomes of 1000 actinobacteria strains.</title>
        <authorList>
            <person name="Klenk H.-P."/>
        </authorList>
    </citation>
    <scope>NUCLEOTIDE SEQUENCE [LARGE SCALE GENOMIC DNA]</scope>
    <source>
        <strain evidence="9 10">DSM 44580</strain>
    </source>
</reference>
<feature type="transmembrane region" description="Helical" evidence="7">
    <location>
        <begin position="112"/>
        <end position="130"/>
    </location>
</feature>
<dbReference type="PANTHER" id="PTHR32322">
    <property type="entry name" value="INNER MEMBRANE TRANSPORTER"/>
    <property type="match status" value="1"/>
</dbReference>
<keyword evidence="10" id="KW-1185">Reference proteome</keyword>
<feature type="transmembrane region" description="Helical" evidence="7">
    <location>
        <begin position="231"/>
        <end position="250"/>
    </location>
</feature>
<feature type="transmembrane region" description="Helical" evidence="7">
    <location>
        <begin position="83"/>
        <end position="105"/>
    </location>
</feature>
<dbReference type="Proteomes" id="UP001519363">
    <property type="component" value="Unassembled WGS sequence"/>
</dbReference>
<evidence type="ECO:0000256" key="1">
    <source>
        <dbReference type="ARBA" id="ARBA00004141"/>
    </source>
</evidence>
<comment type="similarity">
    <text evidence="2">Belongs to the EamA transporter family.</text>
</comment>
<evidence type="ECO:0000256" key="3">
    <source>
        <dbReference type="ARBA" id="ARBA00022692"/>
    </source>
</evidence>
<sequence>MLVRTSLAPVLWGTTFLVSTEFLPVSPLWNALLRALPAGLVLLALRPGRPRGDWWWRALVLGALHIGVFFTLVFVAAQRLPGGVAGTLNSVQTVLVLGLAAVVLAEPVRASQVLAAVGGVAGVALLVLNGEAALDAVGLLAALGGAVSASLGIVLSRKWGLPEGVSGLTLTAWQLLGGAVALLPVALLLEGAPPVPDGRALLGLLWLSLVATAFAHTLFFAGLRRLPAGRVALLGLLNPLTATLLGWVVLDQRLTGWQLLGAALVLGSVVLGQARTSSQTRWWSEVSFRRASGERAVGQNTPVASGNSGREGST</sequence>
<feature type="transmembrane region" description="Helical" evidence="7">
    <location>
        <begin position="136"/>
        <end position="155"/>
    </location>
</feature>
<evidence type="ECO:0000256" key="6">
    <source>
        <dbReference type="SAM" id="MobiDB-lite"/>
    </source>
</evidence>
<dbReference type="SUPFAM" id="SSF103481">
    <property type="entry name" value="Multidrug resistance efflux transporter EmrE"/>
    <property type="match status" value="2"/>
</dbReference>
<dbReference type="Pfam" id="PF00892">
    <property type="entry name" value="EamA"/>
    <property type="match status" value="2"/>
</dbReference>
<dbReference type="InterPro" id="IPR037185">
    <property type="entry name" value="EmrE-like"/>
</dbReference>